<organism evidence="1">
    <name type="scientific">marine metagenome</name>
    <dbReference type="NCBI Taxonomy" id="408172"/>
    <lineage>
        <taxon>unclassified sequences</taxon>
        <taxon>metagenomes</taxon>
        <taxon>ecological metagenomes</taxon>
    </lineage>
</organism>
<gene>
    <name evidence="1" type="ORF">METZ01_LOCUS438132</name>
</gene>
<reference evidence="1" key="1">
    <citation type="submission" date="2018-05" db="EMBL/GenBank/DDBJ databases">
        <authorList>
            <person name="Lanie J.A."/>
            <person name="Ng W.-L."/>
            <person name="Kazmierczak K.M."/>
            <person name="Andrzejewski T.M."/>
            <person name="Davidsen T.M."/>
            <person name="Wayne K.J."/>
            <person name="Tettelin H."/>
            <person name="Glass J.I."/>
            <person name="Rusch D."/>
            <person name="Podicherti R."/>
            <person name="Tsui H.-C.T."/>
            <person name="Winkler M.E."/>
        </authorList>
    </citation>
    <scope>NUCLEOTIDE SEQUENCE</scope>
</reference>
<dbReference type="EMBL" id="UINC01177562">
    <property type="protein sequence ID" value="SVD85278.1"/>
    <property type="molecule type" value="Genomic_DNA"/>
</dbReference>
<dbReference type="AlphaFoldDB" id="A0A382YS16"/>
<sequence length="78" mass="8013">MANKTTSGVTASIWIDNEDGSNDVWIVKDASIPAGSSLEVMAGNKLVLMNDGSNADNLEALASSTSAVDVTVSVLEDV</sequence>
<evidence type="ECO:0000313" key="1">
    <source>
        <dbReference type="EMBL" id="SVD85278.1"/>
    </source>
</evidence>
<name>A0A382YS16_9ZZZZ</name>
<accession>A0A382YS16</accession>
<protein>
    <submittedName>
        <fullName evidence="1">Uncharacterized protein</fullName>
    </submittedName>
</protein>
<proteinExistence type="predicted"/>